<keyword evidence="6 8" id="KW-1133">Transmembrane helix</keyword>
<dbReference type="GO" id="GO:0022900">
    <property type="term" value="P:electron transport chain"/>
    <property type="evidence" value="ECO:0007669"/>
    <property type="project" value="UniProtKB-UniRule"/>
</dbReference>
<keyword evidence="10" id="KW-1185">Reference proteome</keyword>
<evidence type="ECO:0000313" key="9">
    <source>
        <dbReference type="EMBL" id="SME95293.1"/>
    </source>
</evidence>
<accession>A0A1X7CEZ4</accession>
<dbReference type="GO" id="GO:0012505">
    <property type="term" value="C:endomembrane system"/>
    <property type="evidence" value="ECO:0007669"/>
    <property type="project" value="UniProtKB-SubCell"/>
</dbReference>
<evidence type="ECO:0000256" key="4">
    <source>
        <dbReference type="ARBA" id="ARBA00022967"/>
    </source>
</evidence>
<evidence type="ECO:0000256" key="2">
    <source>
        <dbReference type="ARBA" id="ARBA00022448"/>
    </source>
</evidence>
<feature type="transmembrane region" description="Helical" evidence="8">
    <location>
        <begin position="38"/>
        <end position="57"/>
    </location>
</feature>
<keyword evidence="7 8" id="KW-0472">Membrane</keyword>
<dbReference type="STRING" id="1519643.SAMN06295933_0782"/>
<evidence type="ECO:0000313" key="10">
    <source>
        <dbReference type="Proteomes" id="UP000192906"/>
    </source>
</evidence>
<name>A0A1X7CEZ4_9BACT</name>
<sequence length="231" mass="24420">MSRIVKEFVKGLWAELPPFRVLLGLCPTLAVTSTADNGLGMGIAVLSVLTLSNMIISCLRKIIPAKVRIACFIVIAASLVVAVELLMQAYVYPLYLRLGIFVPLIVVNCLILGRAEAFASKNGVVLSIADALGMGIGFTASLTFLGAIREILGHGTIFGHHIMWSSFHPAELMGKAPGAFIGLGIILASMNALNRYLSRRKGETPPDIMNSGCASCGACGACGDIKDLNSK</sequence>
<keyword evidence="2 8" id="KW-0813">Transport</keyword>
<gene>
    <name evidence="8" type="primary">rnfE</name>
    <name evidence="9" type="ORF">SAMN06295933_0782</name>
</gene>
<feature type="transmembrane region" description="Helical" evidence="8">
    <location>
        <begin position="69"/>
        <end position="88"/>
    </location>
</feature>
<dbReference type="GO" id="GO:0005886">
    <property type="term" value="C:plasma membrane"/>
    <property type="evidence" value="ECO:0007669"/>
    <property type="project" value="UniProtKB-SubCell"/>
</dbReference>
<organism evidence="9 10">
    <name type="scientific">Desulfovibrio gilichinskyi</name>
    <dbReference type="NCBI Taxonomy" id="1519643"/>
    <lineage>
        <taxon>Bacteria</taxon>
        <taxon>Pseudomonadati</taxon>
        <taxon>Thermodesulfobacteriota</taxon>
        <taxon>Desulfovibrionia</taxon>
        <taxon>Desulfovibrionales</taxon>
        <taxon>Desulfovibrionaceae</taxon>
        <taxon>Desulfovibrio</taxon>
    </lineage>
</organism>
<evidence type="ECO:0000256" key="6">
    <source>
        <dbReference type="ARBA" id="ARBA00022989"/>
    </source>
</evidence>
<feature type="transmembrane region" description="Helical" evidence="8">
    <location>
        <begin position="172"/>
        <end position="193"/>
    </location>
</feature>
<keyword evidence="5 8" id="KW-0249">Electron transport</keyword>
<keyword evidence="4 8" id="KW-1278">Translocase</keyword>
<protein>
    <recommendedName>
        <fullName evidence="8">Ion-translocating oxidoreductase complex subunit E</fullName>
        <ecNumber evidence="8">7.-.-.-</ecNumber>
    </recommendedName>
    <alternativeName>
        <fullName evidence="8">Rnf electron transport complex subunit E</fullName>
    </alternativeName>
</protein>
<reference evidence="10" key="1">
    <citation type="submission" date="2017-04" db="EMBL/GenBank/DDBJ databases">
        <authorList>
            <person name="Varghese N."/>
            <person name="Submissions S."/>
        </authorList>
    </citation>
    <scope>NUCLEOTIDE SEQUENCE [LARGE SCALE GENOMIC DNA]</scope>
    <source>
        <strain evidence="10">K3S</strain>
    </source>
</reference>
<comment type="subunit">
    <text evidence="8">The complex is composed of six subunits: RnfA, RnfB, RnfC, RnfD, RnfE and RnfG.</text>
</comment>
<dbReference type="PIRSF" id="PIRSF006102">
    <property type="entry name" value="NQR_DE"/>
    <property type="match status" value="1"/>
</dbReference>
<comment type="function">
    <text evidence="8">Part of a membrane-bound complex that couples electron transfer with translocation of ions across the membrane.</text>
</comment>
<evidence type="ECO:0000256" key="8">
    <source>
        <dbReference type="HAMAP-Rule" id="MF_00478"/>
    </source>
</evidence>
<dbReference type="InterPro" id="IPR003667">
    <property type="entry name" value="NqrDE/RnfAE"/>
</dbReference>
<evidence type="ECO:0000256" key="5">
    <source>
        <dbReference type="ARBA" id="ARBA00022982"/>
    </source>
</evidence>
<feature type="transmembrane region" description="Helical" evidence="8">
    <location>
        <begin position="124"/>
        <end position="148"/>
    </location>
</feature>
<dbReference type="EMBL" id="FWZU01000001">
    <property type="protein sequence ID" value="SME95293.1"/>
    <property type="molecule type" value="Genomic_DNA"/>
</dbReference>
<dbReference type="OrthoDB" id="9782945at2"/>
<dbReference type="InterPro" id="IPR010968">
    <property type="entry name" value="RnfE"/>
</dbReference>
<keyword evidence="3 8" id="KW-0812">Transmembrane</keyword>
<dbReference type="EC" id="7.-.-.-" evidence="8"/>
<dbReference type="PANTHER" id="PTHR30586">
    <property type="entry name" value="ELECTRON TRANSPORT COMPLEX PROTEIN RNFE"/>
    <property type="match status" value="1"/>
</dbReference>
<evidence type="ECO:0000256" key="3">
    <source>
        <dbReference type="ARBA" id="ARBA00022692"/>
    </source>
</evidence>
<dbReference type="AlphaFoldDB" id="A0A1X7CEZ4"/>
<dbReference type="NCBIfam" id="NF009070">
    <property type="entry name" value="PRK12405.1"/>
    <property type="match status" value="1"/>
</dbReference>
<evidence type="ECO:0000256" key="7">
    <source>
        <dbReference type="ARBA" id="ARBA00023136"/>
    </source>
</evidence>
<dbReference type="RefSeq" id="WP_085098547.1">
    <property type="nucleotide sequence ID" value="NZ_FWZU01000001.1"/>
</dbReference>
<dbReference type="Pfam" id="PF02508">
    <property type="entry name" value="Rnf-Nqr"/>
    <property type="match status" value="1"/>
</dbReference>
<proteinExistence type="inferred from homology"/>
<dbReference type="NCBIfam" id="TIGR01948">
    <property type="entry name" value="rnfE"/>
    <property type="match status" value="1"/>
</dbReference>
<keyword evidence="8" id="KW-1003">Cell membrane</keyword>
<dbReference type="PANTHER" id="PTHR30586:SF0">
    <property type="entry name" value="ION-TRANSLOCATING OXIDOREDUCTASE COMPLEX SUBUNIT E"/>
    <property type="match status" value="1"/>
</dbReference>
<dbReference type="HAMAP" id="MF_00478">
    <property type="entry name" value="RsxE_RnfE"/>
    <property type="match status" value="1"/>
</dbReference>
<evidence type="ECO:0000256" key="1">
    <source>
        <dbReference type="ARBA" id="ARBA00004127"/>
    </source>
</evidence>
<comment type="similarity">
    <text evidence="8">Belongs to the NqrDE/RnfAE family.</text>
</comment>
<dbReference type="Proteomes" id="UP000192906">
    <property type="component" value="Unassembled WGS sequence"/>
</dbReference>
<feature type="transmembrane region" description="Helical" evidence="8">
    <location>
        <begin position="94"/>
        <end position="112"/>
    </location>
</feature>
<comment type="subcellular location">
    <subcellularLocation>
        <location evidence="8">Cell membrane</location>
        <topology evidence="8">Multi-pass membrane protein</topology>
    </subcellularLocation>
    <subcellularLocation>
        <location evidence="1">Endomembrane system</location>
        <topology evidence="1">Multi-pass membrane protein</topology>
    </subcellularLocation>
</comment>